<dbReference type="CDD" id="cd00130">
    <property type="entry name" value="PAS"/>
    <property type="match status" value="2"/>
</dbReference>
<dbReference type="SMART" id="SM00283">
    <property type="entry name" value="MA"/>
    <property type="match status" value="1"/>
</dbReference>
<dbReference type="PROSITE" id="PS50112">
    <property type="entry name" value="PAS"/>
    <property type="match status" value="1"/>
</dbReference>
<reference evidence="9 10" key="1">
    <citation type="journal article" date="2019" name="Phytopathology">
        <title>A Novel Group of Rhizobium tumorigenes-Like Agrobacteria Associated with Crown Gall Disease of Rhododendron and Blueberry.</title>
        <authorList>
            <person name="Kuzmanovic N."/>
            <person name="Behrens P."/>
            <person name="Idczak E."/>
            <person name="Wagner S."/>
            <person name="Gotz M."/>
            <person name="Sproer C."/>
            <person name="Bunk B."/>
            <person name="Overmann J."/>
            <person name="Smalla K."/>
        </authorList>
    </citation>
    <scope>NUCLEOTIDE SEQUENCE [LARGE SCALE GENOMIC DNA]</scope>
    <source>
        <strain evidence="10">rho-6.2</strain>
    </source>
</reference>
<reference evidence="9 10" key="2">
    <citation type="journal article" date="2023" name="MicrobiologyOpen">
        <title>Genomics of the tumorigenes clade of the family Rhizobiaceae and description of Rhizobium rhododendri sp. nov.</title>
        <authorList>
            <person name="Kuzmanovic N."/>
            <person name="diCenzo G.C."/>
            <person name="Bunk B."/>
            <person name="Sproeer C."/>
            <person name="Fruehling A."/>
            <person name="Neumann-Schaal M."/>
            <person name="Overmann J."/>
            <person name="Smalla K."/>
        </authorList>
    </citation>
    <scope>NUCLEOTIDE SEQUENCE [LARGE SCALE GENOMIC DNA]</scope>
    <source>
        <strain evidence="10">rho-6.2</strain>
        <plasmid evidence="9 10">unnamed1</plasmid>
    </source>
</reference>
<dbReference type="EMBL" id="CP117268">
    <property type="protein sequence ID" value="WFS25063.1"/>
    <property type="molecule type" value="Genomic_DNA"/>
</dbReference>
<geneLocation type="plasmid" evidence="9 10">
    <name>unnamed1</name>
</geneLocation>
<feature type="domain" description="PAS" evidence="6">
    <location>
        <begin position="19"/>
        <end position="49"/>
    </location>
</feature>
<dbReference type="PROSITE" id="PS50885">
    <property type="entry name" value="HAMP"/>
    <property type="match status" value="1"/>
</dbReference>
<dbReference type="PROSITE" id="PS50113">
    <property type="entry name" value="PAC"/>
    <property type="match status" value="1"/>
</dbReference>
<dbReference type="SUPFAM" id="SSF58104">
    <property type="entry name" value="Methyl-accepting chemotaxis protein (MCP) signaling domain"/>
    <property type="match status" value="1"/>
</dbReference>
<organism evidence="9 10">
    <name type="scientific">Rhizobium rhododendri</name>
    <dbReference type="NCBI Taxonomy" id="2506430"/>
    <lineage>
        <taxon>Bacteria</taxon>
        <taxon>Pseudomonadati</taxon>
        <taxon>Pseudomonadota</taxon>
        <taxon>Alphaproteobacteria</taxon>
        <taxon>Hyphomicrobiales</taxon>
        <taxon>Rhizobiaceae</taxon>
        <taxon>Rhizobium/Agrobacterium group</taxon>
        <taxon>Rhizobium</taxon>
    </lineage>
</organism>
<evidence type="ECO:0000259" key="6">
    <source>
        <dbReference type="PROSITE" id="PS50112"/>
    </source>
</evidence>
<dbReference type="InterPro" id="IPR004089">
    <property type="entry name" value="MCPsignal_dom"/>
</dbReference>
<evidence type="ECO:0000259" key="7">
    <source>
        <dbReference type="PROSITE" id="PS50113"/>
    </source>
</evidence>
<evidence type="ECO:0000256" key="2">
    <source>
        <dbReference type="ARBA" id="ARBA00029447"/>
    </source>
</evidence>
<name>A0ABY8IMW2_9HYPH</name>
<dbReference type="InterPro" id="IPR013655">
    <property type="entry name" value="PAS_fold_3"/>
</dbReference>
<dbReference type="PANTHER" id="PTHR43531">
    <property type="entry name" value="PROTEIN ICFG"/>
    <property type="match status" value="1"/>
</dbReference>
<comment type="similarity">
    <text evidence="2">Belongs to the methyl-accepting chemotaxis (MCP) protein family.</text>
</comment>
<gene>
    <name evidence="9" type="ORF">PR018_22525</name>
</gene>
<dbReference type="PRINTS" id="PR00260">
    <property type="entry name" value="CHEMTRNSDUCR"/>
</dbReference>
<dbReference type="SMART" id="SM00091">
    <property type="entry name" value="PAS"/>
    <property type="match status" value="2"/>
</dbReference>
<dbReference type="Proteomes" id="UP000318939">
    <property type="component" value="Plasmid unnamed1"/>
</dbReference>
<keyword evidence="10" id="KW-1185">Reference proteome</keyword>
<dbReference type="InterPro" id="IPR003660">
    <property type="entry name" value="HAMP_dom"/>
</dbReference>
<feature type="domain" description="HAMP" evidence="8">
    <location>
        <begin position="240"/>
        <end position="292"/>
    </location>
</feature>
<keyword evidence="1" id="KW-0145">Chemotaxis</keyword>
<dbReference type="SUPFAM" id="SSF55785">
    <property type="entry name" value="PYP-like sensor domain (PAS domain)"/>
    <property type="match status" value="2"/>
</dbReference>
<dbReference type="InterPro" id="IPR001610">
    <property type="entry name" value="PAC"/>
</dbReference>
<dbReference type="InterPro" id="IPR035965">
    <property type="entry name" value="PAS-like_dom_sf"/>
</dbReference>
<keyword evidence="3" id="KW-0807">Transducer</keyword>
<dbReference type="InterPro" id="IPR004090">
    <property type="entry name" value="Chemotax_Me-accpt_rcpt"/>
</dbReference>
<dbReference type="Gene3D" id="1.10.287.950">
    <property type="entry name" value="Methyl-accepting chemotaxis protein"/>
    <property type="match status" value="1"/>
</dbReference>
<evidence type="ECO:0000256" key="4">
    <source>
        <dbReference type="SAM" id="Coils"/>
    </source>
</evidence>
<feature type="coiled-coil region" evidence="4">
    <location>
        <begin position="273"/>
        <end position="336"/>
    </location>
</feature>
<dbReference type="Pfam" id="PF00015">
    <property type="entry name" value="MCPsignal"/>
    <property type="match status" value="1"/>
</dbReference>
<evidence type="ECO:0000313" key="10">
    <source>
        <dbReference type="Proteomes" id="UP000318939"/>
    </source>
</evidence>
<evidence type="ECO:0000259" key="5">
    <source>
        <dbReference type="PROSITE" id="PS50111"/>
    </source>
</evidence>
<dbReference type="RefSeq" id="WP_142831084.1">
    <property type="nucleotide sequence ID" value="NZ_CP117268.1"/>
</dbReference>
<feature type="domain" description="Methyl-accepting transducer" evidence="5">
    <location>
        <begin position="297"/>
        <end position="526"/>
    </location>
</feature>
<evidence type="ECO:0000256" key="1">
    <source>
        <dbReference type="ARBA" id="ARBA00022500"/>
    </source>
</evidence>
<dbReference type="NCBIfam" id="TIGR00229">
    <property type="entry name" value="sensory_box"/>
    <property type="match status" value="2"/>
</dbReference>
<evidence type="ECO:0000259" key="8">
    <source>
        <dbReference type="PROSITE" id="PS50885"/>
    </source>
</evidence>
<keyword evidence="4" id="KW-0175">Coiled coil</keyword>
<dbReference type="Gene3D" id="3.30.450.20">
    <property type="entry name" value="PAS domain"/>
    <property type="match status" value="2"/>
</dbReference>
<dbReference type="Pfam" id="PF08447">
    <property type="entry name" value="PAS_3"/>
    <property type="match status" value="2"/>
</dbReference>
<dbReference type="InterPro" id="IPR051310">
    <property type="entry name" value="MCP_chemotaxis"/>
</dbReference>
<evidence type="ECO:0000313" key="9">
    <source>
        <dbReference type="EMBL" id="WFS25063.1"/>
    </source>
</evidence>
<evidence type="ECO:0000256" key="3">
    <source>
        <dbReference type="PROSITE-ProRule" id="PRU00284"/>
    </source>
</evidence>
<dbReference type="PROSITE" id="PS50111">
    <property type="entry name" value="CHEMOTAXIS_TRANSDUC_2"/>
    <property type="match status" value="1"/>
</dbReference>
<feature type="domain" description="PAC" evidence="7">
    <location>
        <begin position="197"/>
        <end position="251"/>
    </location>
</feature>
<keyword evidence="9" id="KW-0614">Plasmid</keyword>
<protein>
    <submittedName>
        <fullName evidence="9">PAS domain-containing methyl-accepting chemotaxis protein</fullName>
    </submittedName>
</protein>
<dbReference type="InterPro" id="IPR000014">
    <property type="entry name" value="PAS"/>
</dbReference>
<dbReference type="InterPro" id="IPR000700">
    <property type="entry name" value="PAS-assoc_C"/>
</dbReference>
<dbReference type="SMART" id="SM00086">
    <property type="entry name" value="PAC"/>
    <property type="match status" value="2"/>
</dbReference>
<sequence>MTGSNSDAIVSCLDRSQAIIEFRMDGTILRANANFCSALGYEPSEIVGRHHRIFVDPVEVVSREYQQLWESLRRGEFQRRQFRRIAKSGKEIWIEASYNPVLKRGRPFKVIKFATDITASKLRSMDDAGIITALQNTQAVIQFNPLGEILDANDNFCNALGYNISEILGKHHRMFCPADYANSEDYRQFWQKLGRGESFANEFLRIGKGGKEVWIQAAYNPIIDTNGKVCKVVKIATDVTERMGALSSVAGALKALANGNLMQNLEKPFVPTMEALRQDLNEAIAKLRSAMQSVGHNAKVIACGSREIRIFADELARRTERQAAAVEQTAAALEEITSTVLDSNRRADEARSLVASASTDAERSGLIVKKAIVAMGEIEGSSQKISNIIGVIDDIAFQTNLLALNAGVEAARAGESGKGFAVVAQEVRELAQRSAKAAKEIKILINASGEHVKRGVTFVGETSKSLTSIVGQVKEIDREVEAIVKASKEQAISLKEINQSVNMVDQANQQNAALVAESTAASYGLAQEAQALFGLLGQFQAELPTNNPAVQPDNTAFHQQHRLLAL</sequence>
<dbReference type="PANTHER" id="PTHR43531:SF11">
    <property type="entry name" value="METHYL-ACCEPTING CHEMOTAXIS PROTEIN 3"/>
    <property type="match status" value="1"/>
</dbReference>
<accession>A0ABY8IMW2</accession>
<dbReference type="CDD" id="cd11386">
    <property type="entry name" value="MCP_signal"/>
    <property type="match status" value="1"/>
</dbReference>
<proteinExistence type="inferred from homology"/>